<sequence>MTTGTDVNCPPRFNKQVSEQIISIAGLSITGTAYLYSARGSDDRPCYTAIDEYFHGSE</sequence>
<accession>A0A6A6U8Y1</accession>
<reference evidence="1" key="1">
    <citation type="journal article" date="2020" name="Stud. Mycol.">
        <title>101 Dothideomycetes genomes: a test case for predicting lifestyles and emergence of pathogens.</title>
        <authorList>
            <person name="Haridas S."/>
            <person name="Albert R."/>
            <person name="Binder M."/>
            <person name="Bloem J."/>
            <person name="Labutti K."/>
            <person name="Salamov A."/>
            <person name="Andreopoulos B."/>
            <person name="Baker S."/>
            <person name="Barry K."/>
            <person name="Bills G."/>
            <person name="Bluhm B."/>
            <person name="Cannon C."/>
            <person name="Castanera R."/>
            <person name="Culley D."/>
            <person name="Daum C."/>
            <person name="Ezra D."/>
            <person name="Gonzalez J."/>
            <person name="Henrissat B."/>
            <person name="Kuo A."/>
            <person name="Liang C."/>
            <person name="Lipzen A."/>
            <person name="Lutzoni F."/>
            <person name="Magnuson J."/>
            <person name="Mondo S."/>
            <person name="Nolan M."/>
            <person name="Ohm R."/>
            <person name="Pangilinan J."/>
            <person name="Park H.-J."/>
            <person name="Ramirez L."/>
            <person name="Alfaro M."/>
            <person name="Sun H."/>
            <person name="Tritt A."/>
            <person name="Yoshinaga Y."/>
            <person name="Zwiers L.-H."/>
            <person name="Turgeon B."/>
            <person name="Goodwin S."/>
            <person name="Spatafora J."/>
            <person name="Crous P."/>
            <person name="Grigoriev I."/>
        </authorList>
    </citation>
    <scope>NUCLEOTIDE SEQUENCE</scope>
    <source>
        <strain evidence="1">CBS 115976</strain>
    </source>
</reference>
<protein>
    <submittedName>
        <fullName evidence="1">Uncharacterized protein</fullName>
    </submittedName>
</protein>
<gene>
    <name evidence="1" type="ORF">BT63DRAFT_425750</name>
</gene>
<evidence type="ECO:0000313" key="2">
    <source>
        <dbReference type="Proteomes" id="UP000799302"/>
    </source>
</evidence>
<dbReference type="Proteomes" id="UP000799302">
    <property type="component" value="Unassembled WGS sequence"/>
</dbReference>
<dbReference type="EMBL" id="MU004236">
    <property type="protein sequence ID" value="KAF2668430.1"/>
    <property type="molecule type" value="Genomic_DNA"/>
</dbReference>
<organism evidence="1 2">
    <name type="scientific">Microthyrium microscopicum</name>
    <dbReference type="NCBI Taxonomy" id="703497"/>
    <lineage>
        <taxon>Eukaryota</taxon>
        <taxon>Fungi</taxon>
        <taxon>Dikarya</taxon>
        <taxon>Ascomycota</taxon>
        <taxon>Pezizomycotina</taxon>
        <taxon>Dothideomycetes</taxon>
        <taxon>Dothideomycetes incertae sedis</taxon>
        <taxon>Microthyriales</taxon>
        <taxon>Microthyriaceae</taxon>
        <taxon>Microthyrium</taxon>
    </lineage>
</organism>
<evidence type="ECO:0000313" key="1">
    <source>
        <dbReference type="EMBL" id="KAF2668430.1"/>
    </source>
</evidence>
<keyword evidence="2" id="KW-1185">Reference proteome</keyword>
<name>A0A6A6U8Y1_9PEZI</name>
<dbReference type="AlphaFoldDB" id="A0A6A6U8Y1"/>
<proteinExistence type="predicted"/>